<dbReference type="PRINTS" id="PR00081">
    <property type="entry name" value="GDHRDH"/>
</dbReference>
<evidence type="ECO:0000256" key="9">
    <source>
        <dbReference type="ARBA" id="ARBA00023239"/>
    </source>
</evidence>
<dbReference type="CDD" id="cd03448">
    <property type="entry name" value="HDE_HSD"/>
    <property type="match status" value="1"/>
</dbReference>
<organism evidence="11 12">
    <name type="scientific">Smittium simulii</name>
    <dbReference type="NCBI Taxonomy" id="133385"/>
    <lineage>
        <taxon>Eukaryota</taxon>
        <taxon>Fungi</taxon>
        <taxon>Fungi incertae sedis</taxon>
        <taxon>Zoopagomycota</taxon>
        <taxon>Kickxellomycotina</taxon>
        <taxon>Harpellomycetes</taxon>
        <taxon>Harpellales</taxon>
        <taxon>Legeriomycetaceae</taxon>
        <taxon>Smittium</taxon>
    </lineage>
</organism>
<evidence type="ECO:0000313" key="11">
    <source>
        <dbReference type="EMBL" id="PVU88159.1"/>
    </source>
</evidence>
<dbReference type="InterPro" id="IPR020904">
    <property type="entry name" value="Sc_DH/Rdtase_CS"/>
</dbReference>
<dbReference type="InterPro" id="IPR057326">
    <property type="entry name" value="KR_dom"/>
</dbReference>
<dbReference type="GO" id="GO:0005777">
    <property type="term" value="C:peroxisome"/>
    <property type="evidence" value="ECO:0007669"/>
    <property type="project" value="UniProtKB-SubCell"/>
</dbReference>
<dbReference type="InterPro" id="IPR036291">
    <property type="entry name" value="NAD(P)-bd_dom_sf"/>
</dbReference>
<dbReference type="SMART" id="SM00822">
    <property type="entry name" value="PKS_KR"/>
    <property type="match status" value="1"/>
</dbReference>
<keyword evidence="5" id="KW-0521">NADP</keyword>
<comment type="caution">
    <text evidence="11">The sequence shown here is derived from an EMBL/GenBank/DDBJ whole genome shotgun (WGS) entry which is preliminary data.</text>
</comment>
<sequence>MSQADLRYDGRVVVVTGAAGGLGKEYALFFAKRGASVVVNDYGITKLGGRAVPNYDSVVEGEKIIQTAINAYGRVDILINNAGILRDRTFAKMTDKEWEIVVDVHLHGAFRTTKAAWSYFRNQKFGRVIMTTSPAGIYGNFGQANYSAAKHALLAFCDTLSAEGEKYNILCNSISPLAASRLTETSMTKELLDHLDPKAVVPVVGYLVHENTTVNGGLYEVAGGYVSSTRWEVSRGSVFKPDDNFTSASLKAKYNQITSFANDPLHPNIKNGVDFLGLMKQAQQAPPNPALSDLRFDGKVAVITGSGAGIGKVYALAFAKYGAKVVVNDVGCVNGVMSADLVVKEIIASGGQAVANYDSVENGERVIETAIKTYGRVDILINNAGILRDKSFIKMSLKEWYEVYNIHLRGTYKVTKAAWPYFIKQKTGSIINTSSLVGLYGNFGQANYSSSKSAMIGFTKTLAYEGAKSGIRVNCIAPNAGTAMTATVFPPDIVKLLKPEYIFPLVGFLSHDSCKDSGKIFQVGSCWAGEVRRQSSEGCLFKLDQSFTPEAIRDNWSQISNFEIGQPRYSKTSPEFTKYVVQKLLTLNPNMNIGETNKRKSELSKAVSKSIDVQAARNHDFGTKKFTFTERDVMLYALGIGASRSDLELVYELSPKFKTFPTFAVIPNFFVGANFTEFLPSFNPMMLLHGEEFVEIHNPFPTSGTLSCSAKIIDIADKGKGAAVVSRMTITDQNNKHIADVESTAFIRGIGGFSKQAGFKNPPPARRSPFATINAATPNVPPHAVYKQPISPTQAALYRLSGDYNPLHIDPQMAAMGNFNQPILHGLCSMGHAVRHVVKCMAAGDSNSLSAVKVRFSAPVYPGETLETHMWISEKDPTVVLFNAKVVDRNITVISNAVAKFKNKVGVSLTPKNKL</sequence>
<dbReference type="Gene3D" id="3.10.129.10">
    <property type="entry name" value="Hotdog Thioesterase"/>
    <property type="match status" value="1"/>
</dbReference>
<dbReference type="InterPro" id="IPR051687">
    <property type="entry name" value="Peroxisomal_Beta-Oxidation"/>
</dbReference>
<keyword evidence="12" id="KW-1185">Reference proteome</keyword>
<dbReference type="EMBL" id="MBFR01000408">
    <property type="protein sequence ID" value="PVU88159.1"/>
    <property type="molecule type" value="Genomic_DNA"/>
</dbReference>
<evidence type="ECO:0000256" key="4">
    <source>
        <dbReference type="ARBA" id="ARBA00022832"/>
    </source>
</evidence>
<evidence type="ECO:0000256" key="3">
    <source>
        <dbReference type="ARBA" id="ARBA00006484"/>
    </source>
</evidence>
<feature type="domain" description="Ketoreductase" evidence="10">
    <location>
        <begin position="11"/>
        <end position="180"/>
    </location>
</feature>
<dbReference type="OrthoDB" id="60204at2759"/>
<gene>
    <name evidence="11" type="ORF">BB561_006002</name>
</gene>
<name>A0A2T9Y733_9FUNG</name>
<dbReference type="InterPro" id="IPR002347">
    <property type="entry name" value="SDR_fam"/>
</dbReference>
<evidence type="ECO:0000259" key="10">
    <source>
        <dbReference type="SMART" id="SM00822"/>
    </source>
</evidence>
<comment type="similarity">
    <text evidence="3">Belongs to the short-chain dehydrogenases/reductases (SDR) family.</text>
</comment>
<comment type="pathway">
    <text evidence="2">Lipid metabolism; fatty acid beta-oxidation.</text>
</comment>
<dbReference type="Gene3D" id="1.10.287.4290">
    <property type="match status" value="2"/>
</dbReference>
<evidence type="ECO:0000256" key="1">
    <source>
        <dbReference type="ARBA" id="ARBA00004275"/>
    </source>
</evidence>
<keyword evidence="8" id="KW-0576">Peroxisome</keyword>
<dbReference type="GO" id="GO:0004300">
    <property type="term" value="F:enoyl-CoA hydratase activity"/>
    <property type="evidence" value="ECO:0007669"/>
    <property type="project" value="UniProtKB-ARBA"/>
</dbReference>
<dbReference type="SUPFAM" id="SSF54637">
    <property type="entry name" value="Thioesterase/thiol ester dehydrase-isomerase"/>
    <property type="match status" value="2"/>
</dbReference>
<dbReference type="Proteomes" id="UP000245383">
    <property type="component" value="Unassembled WGS sequence"/>
</dbReference>
<dbReference type="Pfam" id="PF22622">
    <property type="entry name" value="MFE-2_hydrat-2_N"/>
    <property type="match status" value="1"/>
</dbReference>
<proteinExistence type="inferred from homology"/>
<keyword evidence="7" id="KW-0443">Lipid metabolism</keyword>
<dbReference type="UniPathway" id="UPA00659"/>
<dbReference type="AlphaFoldDB" id="A0A2T9Y733"/>
<protein>
    <recommendedName>
        <fullName evidence="10">Ketoreductase domain-containing protein</fullName>
    </recommendedName>
</protein>
<evidence type="ECO:0000256" key="2">
    <source>
        <dbReference type="ARBA" id="ARBA00005005"/>
    </source>
</evidence>
<dbReference type="InterPro" id="IPR054357">
    <property type="entry name" value="MFE-2_N"/>
</dbReference>
<accession>A0A2T9Y733</accession>
<dbReference type="PANTHER" id="PTHR45024:SF2">
    <property type="entry name" value="SCP2 DOMAIN-CONTAINING PROTEIN"/>
    <property type="match status" value="1"/>
</dbReference>
<keyword evidence="9" id="KW-0456">Lyase</keyword>
<comment type="subcellular location">
    <subcellularLocation>
        <location evidence="1">Peroxisome</location>
    </subcellularLocation>
</comment>
<evidence type="ECO:0000313" key="12">
    <source>
        <dbReference type="Proteomes" id="UP000245383"/>
    </source>
</evidence>
<evidence type="ECO:0000256" key="5">
    <source>
        <dbReference type="ARBA" id="ARBA00022857"/>
    </source>
</evidence>
<evidence type="ECO:0000256" key="7">
    <source>
        <dbReference type="ARBA" id="ARBA00023098"/>
    </source>
</evidence>
<reference evidence="11 12" key="1">
    <citation type="journal article" date="2018" name="MBio">
        <title>Comparative Genomics Reveals the Core Gene Toolbox for the Fungus-Insect Symbiosis.</title>
        <authorList>
            <person name="Wang Y."/>
            <person name="Stata M."/>
            <person name="Wang W."/>
            <person name="Stajich J.E."/>
            <person name="White M.M."/>
            <person name="Moncalvo J.M."/>
        </authorList>
    </citation>
    <scope>NUCLEOTIDE SEQUENCE [LARGE SCALE GENOMIC DNA]</scope>
    <source>
        <strain evidence="11 12">SWE-8-4</strain>
    </source>
</reference>
<dbReference type="InterPro" id="IPR002539">
    <property type="entry name" value="MaoC-like_dom"/>
</dbReference>
<dbReference type="SUPFAM" id="SSF51735">
    <property type="entry name" value="NAD(P)-binding Rossmann-fold domains"/>
    <property type="match status" value="2"/>
</dbReference>
<dbReference type="PRINTS" id="PR00080">
    <property type="entry name" value="SDRFAMILY"/>
</dbReference>
<dbReference type="PROSITE" id="PS00061">
    <property type="entry name" value="ADH_SHORT"/>
    <property type="match status" value="2"/>
</dbReference>
<dbReference type="Pfam" id="PF00106">
    <property type="entry name" value="adh_short"/>
    <property type="match status" value="2"/>
</dbReference>
<keyword evidence="4" id="KW-0276">Fatty acid metabolism</keyword>
<dbReference type="STRING" id="133385.A0A2T9Y733"/>
<dbReference type="CDD" id="cd05353">
    <property type="entry name" value="hydroxyacyl-CoA-like_DH_SDR_c-like"/>
    <property type="match status" value="2"/>
</dbReference>
<evidence type="ECO:0000256" key="8">
    <source>
        <dbReference type="ARBA" id="ARBA00023140"/>
    </source>
</evidence>
<dbReference type="Gene3D" id="3.40.50.720">
    <property type="entry name" value="NAD(P)-binding Rossmann-like Domain"/>
    <property type="match status" value="2"/>
</dbReference>
<dbReference type="GO" id="GO:0016491">
    <property type="term" value="F:oxidoreductase activity"/>
    <property type="evidence" value="ECO:0007669"/>
    <property type="project" value="UniProtKB-KW"/>
</dbReference>
<dbReference type="GO" id="GO:0006635">
    <property type="term" value="P:fatty acid beta-oxidation"/>
    <property type="evidence" value="ECO:0007669"/>
    <property type="project" value="UniProtKB-UniPathway"/>
</dbReference>
<dbReference type="InterPro" id="IPR029069">
    <property type="entry name" value="HotDog_dom_sf"/>
</dbReference>
<evidence type="ECO:0000256" key="6">
    <source>
        <dbReference type="ARBA" id="ARBA00023002"/>
    </source>
</evidence>
<dbReference type="FunFam" id="3.40.50.720:FF:000084">
    <property type="entry name" value="Short-chain dehydrogenase reductase"/>
    <property type="match status" value="1"/>
</dbReference>
<dbReference type="Pfam" id="PF01575">
    <property type="entry name" value="MaoC_dehydratas"/>
    <property type="match status" value="1"/>
</dbReference>
<dbReference type="PANTHER" id="PTHR45024">
    <property type="entry name" value="DEHYDROGENASES, SHORT CHAIN"/>
    <property type="match status" value="1"/>
</dbReference>
<keyword evidence="6" id="KW-0560">Oxidoreductase</keyword>